<gene>
    <name evidence="2" type="ORF">NFC81_09110</name>
</gene>
<dbReference type="EMBL" id="CP101717">
    <property type="protein sequence ID" value="WLD56889.1"/>
    <property type="molecule type" value="Genomic_DNA"/>
</dbReference>
<evidence type="ECO:0000313" key="2">
    <source>
        <dbReference type="EMBL" id="WLD56889.1"/>
    </source>
</evidence>
<dbReference type="AlphaFoldDB" id="A0AB38YBX7"/>
<reference evidence="2" key="1">
    <citation type="submission" date="2022-07" db="EMBL/GenBank/DDBJ databases">
        <title>Complete genome sequence of Salinispirillum sp. LH10-3-1 capable of multiple carbohydrate inversion isolated from a soda lake.</title>
        <authorList>
            <person name="Liu J."/>
            <person name="Zhai Y."/>
            <person name="Zhang H."/>
            <person name="Yang H."/>
            <person name="Qu J."/>
            <person name="Li J."/>
        </authorList>
    </citation>
    <scope>NUCLEOTIDE SEQUENCE</scope>
    <source>
        <strain evidence="2">LH 10-3-1</strain>
    </source>
</reference>
<dbReference type="RefSeq" id="WP_304994174.1">
    <property type="nucleotide sequence ID" value="NZ_CP101717.1"/>
</dbReference>
<feature type="region of interest" description="Disordered" evidence="1">
    <location>
        <begin position="1"/>
        <end position="167"/>
    </location>
</feature>
<proteinExistence type="predicted"/>
<evidence type="ECO:0008006" key="3">
    <source>
        <dbReference type="Google" id="ProtNLM"/>
    </source>
</evidence>
<feature type="region of interest" description="Disordered" evidence="1">
    <location>
        <begin position="223"/>
        <end position="273"/>
    </location>
</feature>
<organism evidence="2">
    <name type="scientific">Salinispirillum sp. LH 10-3-1</name>
    <dbReference type="NCBI Taxonomy" id="2952525"/>
    <lineage>
        <taxon>Bacteria</taxon>
        <taxon>Pseudomonadati</taxon>
        <taxon>Pseudomonadota</taxon>
        <taxon>Gammaproteobacteria</taxon>
        <taxon>Oceanospirillales</taxon>
        <taxon>Saccharospirillaceae</taxon>
        <taxon>Salinispirillum</taxon>
    </lineage>
</organism>
<feature type="compositionally biased region" description="Basic and acidic residues" evidence="1">
    <location>
        <begin position="134"/>
        <end position="167"/>
    </location>
</feature>
<name>A0AB38YBX7_9GAMM</name>
<feature type="compositionally biased region" description="Acidic residues" evidence="1">
    <location>
        <begin position="263"/>
        <end position="273"/>
    </location>
</feature>
<evidence type="ECO:0000256" key="1">
    <source>
        <dbReference type="SAM" id="MobiDB-lite"/>
    </source>
</evidence>
<accession>A0AB38YBX7</accession>
<sequence length="273" mass="31559">MARTEEQNQDTFDADYDAEWGEGEAVDLNGDEQSDDADDKLEEADEALAAEGESADSTEEDEPLDPKEEQRRKSWEGRIKAEERRIAEERQRLEREKAELEAKKPPAESQSNDDSHDFSDVEDDFPELAQHLKKTNERLDRERQERERLQNEITERETRDAKRAKELHEQSILSVHPDAYDLVEEGEIHTWLEDLPYREAREYERIMQKGSADEVVTMLNQFKASKTNTGPRPTKDRTRQAQSMAAVKSSPVVARPRGKPDPNDYDGAWDEDD</sequence>
<feature type="compositionally biased region" description="Basic and acidic residues" evidence="1">
    <location>
        <begin position="64"/>
        <end position="106"/>
    </location>
</feature>
<feature type="compositionally biased region" description="Acidic residues" evidence="1">
    <location>
        <begin position="12"/>
        <end position="63"/>
    </location>
</feature>
<protein>
    <recommendedName>
        <fullName evidence="3">Scaffolding protein</fullName>
    </recommendedName>
</protein>